<accession>A0A8T9BM11</accession>
<keyword evidence="6" id="KW-0460">Magnesium</keyword>
<keyword evidence="4" id="KW-0479">Metal-binding</keyword>
<evidence type="ECO:0000256" key="6">
    <source>
        <dbReference type="ARBA" id="ARBA00022842"/>
    </source>
</evidence>
<comment type="caution">
    <text evidence="9">The sequence shown here is derived from an EMBL/GenBank/DDBJ whole genome shotgun (WGS) entry which is preliminary data.</text>
</comment>
<sequence>MAFRAGKSDGSGVDVYLTLKKFGKRENVGARKFRLSLVSQGVSSSLSCFLQNLHSIKTFYDCNEFTLNSMQASTKLRQCLSIQFPKVGISIKQHRCLATPSSPDRQPSPTPSPRTYPKFPTESLSYHWETTPPTPTQLNHASKFFKLQPPTFLWSAPKFKTMDFGDSPEVCFLGRSNVGKSSLLNALLCKKIAHTSSKPGRTKLMNAFAVGGPEDDGKNRLVVLDMPGYGKGGRAEWGKEILKYLSKRRQLKRAFLLVDAEHGVKVSDRQILALFKEHEVPYQIVLSKADKVLFHGSRTPSPDALTSRISELRRTMEKVRDAVQPDPENDDEHAFGEAIACSSEKWIEGHRMGIDAVRFAMLQAAGLELQQKTRLAKPVEIIPHDQIFG</sequence>
<dbReference type="Proteomes" id="UP000469559">
    <property type="component" value="Unassembled WGS sequence"/>
</dbReference>
<dbReference type="InterPro" id="IPR027417">
    <property type="entry name" value="P-loop_NTPase"/>
</dbReference>
<reference evidence="9 10" key="1">
    <citation type="submission" date="2018-05" db="EMBL/GenBank/DDBJ databases">
        <title>Whole genome sequencing for identification of molecular markers to develop diagnostic detection tools for the regulated plant pathogen Lachnellula willkommii.</title>
        <authorList>
            <person name="Giroux E."/>
            <person name="Bilodeau G."/>
        </authorList>
    </citation>
    <scope>NUCLEOTIDE SEQUENCE [LARGE SCALE GENOMIC DNA]</scope>
    <source>
        <strain evidence="9 10">CBS 203.66</strain>
    </source>
</reference>
<dbReference type="AlphaFoldDB" id="A0A8T9BM11"/>
<dbReference type="CDD" id="cd01876">
    <property type="entry name" value="YihA_EngB"/>
    <property type="match status" value="1"/>
</dbReference>
<evidence type="ECO:0000256" key="2">
    <source>
        <dbReference type="ARBA" id="ARBA00009638"/>
    </source>
</evidence>
<evidence type="ECO:0000256" key="7">
    <source>
        <dbReference type="ARBA" id="ARBA00023134"/>
    </source>
</evidence>
<dbReference type="Pfam" id="PF01926">
    <property type="entry name" value="MMR_HSR1"/>
    <property type="match status" value="1"/>
</dbReference>
<comment type="similarity">
    <text evidence="2">Belongs to the TRAFAC class TrmE-Era-EngA-EngB-Septin-like GTPase superfamily. EngB GTPase family.</text>
</comment>
<evidence type="ECO:0000256" key="3">
    <source>
        <dbReference type="ARBA" id="ARBA00015370"/>
    </source>
</evidence>
<dbReference type="InterPro" id="IPR030393">
    <property type="entry name" value="G_ENGB_dom"/>
</dbReference>
<dbReference type="InterPro" id="IPR006073">
    <property type="entry name" value="GTP-bd"/>
</dbReference>
<dbReference type="OrthoDB" id="391988at2759"/>
<gene>
    <name evidence="9" type="primary">engB</name>
    <name evidence="9" type="ORF">LARI1_G002219</name>
</gene>
<name>A0A8T9BM11_9HELO</name>
<dbReference type="SUPFAM" id="SSF52540">
    <property type="entry name" value="P-loop containing nucleoside triphosphate hydrolases"/>
    <property type="match status" value="1"/>
</dbReference>
<proteinExistence type="inferred from homology"/>
<evidence type="ECO:0000256" key="1">
    <source>
        <dbReference type="ARBA" id="ARBA00001946"/>
    </source>
</evidence>
<dbReference type="PANTHER" id="PTHR46498:SF1">
    <property type="entry name" value="GTP-BINDING PROTEIN 8"/>
    <property type="match status" value="1"/>
</dbReference>
<organism evidence="9 10">
    <name type="scientific">Lachnellula arida</name>
    <dbReference type="NCBI Taxonomy" id="1316785"/>
    <lineage>
        <taxon>Eukaryota</taxon>
        <taxon>Fungi</taxon>
        <taxon>Dikarya</taxon>
        <taxon>Ascomycota</taxon>
        <taxon>Pezizomycotina</taxon>
        <taxon>Leotiomycetes</taxon>
        <taxon>Helotiales</taxon>
        <taxon>Lachnaceae</taxon>
        <taxon>Lachnellula</taxon>
    </lineage>
</organism>
<feature type="domain" description="EngB-type G" evidence="8">
    <location>
        <begin position="166"/>
        <end position="329"/>
    </location>
</feature>
<evidence type="ECO:0000259" key="8">
    <source>
        <dbReference type="PROSITE" id="PS51706"/>
    </source>
</evidence>
<keyword evidence="7" id="KW-0342">GTP-binding</keyword>
<evidence type="ECO:0000256" key="4">
    <source>
        <dbReference type="ARBA" id="ARBA00022723"/>
    </source>
</evidence>
<dbReference type="GO" id="GO:0005739">
    <property type="term" value="C:mitochondrion"/>
    <property type="evidence" value="ECO:0007669"/>
    <property type="project" value="TreeGrafter"/>
</dbReference>
<dbReference type="EMBL" id="QGMF01000030">
    <property type="protein sequence ID" value="TVY21038.1"/>
    <property type="molecule type" value="Genomic_DNA"/>
</dbReference>
<keyword evidence="5" id="KW-0547">Nucleotide-binding</keyword>
<keyword evidence="10" id="KW-1185">Reference proteome</keyword>
<comment type="cofactor">
    <cofactor evidence="1">
        <name>Mg(2+)</name>
        <dbReference type="ChEBI" id="CHEBI:18420"/>
    </cofactor>
</comment>
<dbReference type="InterPro" id="IPR019987">
    <property type="entry name" value="GTP-bd_ribosome_bio_YsxC"/>
</dbReference>
<dbReference type="PANTHER" id="PTHR46498">
    <property type="entry name" value="GTP-BINDING PROTEIN 8"/>
    <property type="match status" value="1"/>
</dbReference>
<dbReference type="GO" id="GO:0005525">
    <property type="term" value="F:GTP binding"/>
    <property type="evidence" value="ECO:0007669"/>
    <property type="project" value="UniProtKB-KW"/>
</dbReference>
<dbReference type="NCBIfam" id="TIGR03598">
    <property type="entry name" value="GTPase_YsxC"/>
    <property type="match status" value="1"/>
</dbReference>
<evidence type="ECO:0000313" key="10">
    <source>
        <dbReference type="Proteomes" id="UP000469559"/>
    </source>
</evidence>
<evidence type="ECO:0000256" key="5">
    <source>
        <dbReference type="ARBA" id="ARBA00022741"/>
    </source>
</evidence>
<dbReference type="PROSITE" id="PS51706">
    <property type="entry name" value="G_ENGB"/>
    <property type="match status" value="1"/>
</dbReference>
<dbReference type="Gene3D" id="3.40.50.300">
    <property type="entry name" value="P-loop containing nucleotide triphosphate hydrolases"/>
    <property type="match status" value="1"/>
</dbReference>
<dbReference type="InterPro" id="IPR052279">
    <property type="entry name" value="EngB_GTPase"/>
</dbReference>
<dbReference type="GO" id="GO:0046872">
    <property type="term" value="F:metal ion binding"/>
    <property type="evidence" value="ECO:0007669"/>
    <property type="project" value="UniProtKB-KW"/>
</dbReference>
<protein>
    <recommendedName>
        <fullName evidence="3">GTP-binding protein 8</fullName>
    </recommendedName>
</protein>
<dbReference type="HAMAP" id="MF_00321">
    <property type="entry name" value="GTPase_EngB"/>
    <property type="match status" value="1"/>
</dbReference>
<evidence type="ECO:0000313" key="9">
    <source>
        <dbReference type="EMBL" id="TVY21038.1"/>
    </source>
</evidence>